<dbReference type="PROSITE" id="PS00912">
    <property type="entry name" value="DHODEHASE_2"/>
    <property type="match status" value="1"/>
</dbReference>
<dbReference type="Gene3D" id="3.20.20.70">
    <property type="entry name" value="Aldolase class I"/>
    <property type="match status" value="1"/>
</dbReference>
<keyword evidence="6" id="KW-0560">Oxidoreductase</keyword>
<evidence type="ECO:0000256" key="6">
    <source>
        <dbReference type="ARBA" id="ARBA00023002"/>
    </source>
</evidence>
<reference evidence="8" key="1">
    <citation type="submission" date="2020-05" db="EMBL/GenBank/DDBJ databases">
        <authorList>
            <person name="Chiriac C."/>
            <person name="Salcher M."/>
            <person name="Ghai R."/>
            <person name="Kavagutti S V."/>
        </authorList>
    </citation>
    <scope>NUCLEOTIDE SEQUENCE</scope>
</reference>
<accession>A0A6J7J9T4</accession>
<organism evidence="8">
    <name type="scientific">freshwater metagenome</name>
    <dbReference type="NCBI Taxonomy" id="449393"/>
    <lineage>
        <taxon>unclassified sequences</taxon>
        <taxon>metagenomes</taxon>
        <taxon>ecological metagenomes</taxon>
    </lineage>
</organism>
<evidence type="ECO:0000256" key="5">
    <source>
        <dbReference type="ARBA" id="ARBA00022975"/>
    </source>
</evidence>
<dbReference type="Gene3D" id="2.30.26.10">
    <property type="entry name" value="Dihydroorotate Dehydrogenase A, chain A, domain 2"/>
    <property type="match status" value="1"/>
</dbReference>
<dbReference type="GO" id="GO:0004152">
    <property type="term" value="F:dihydroorotate dehydrogenase activity"/>
    <property type="evidence" value="ECO:0007669"/>
    <property type="project" value="InterPro"/>
</dbReference>
<name>A0A6J7J9T4_9ZZZZ</name>
<dbReference type="PANTHER" id="PTHR48109:SF1">
    <property type="entry name" value="DIHYDROOROTATE DEHYDROGENASE (FUMARATE)"/>
    <property type="match status" value="1"/>
</dbReference>
<evidence type="ECO:0000256" key="4">
    <source>
        <dbReference type="ARBA" id="ARBA00022643"/>
    </source>
</evidence>
<keyword evidence="5" id="KW-0665">Pyrimidine biosynthesis</keyword>
<proteinExistence type="predicted"/>
<dbReference type="InterPro" id="IPR023359">
    <property type="entry name" value="Dihydro_DH_chainA_dom2"/>
</dbReference>
<dbReference type="EMBL" id="CAFBMK010000235">
    <property type="protein sequence ID" value="CAB4940038.1"/>
    <property type="molecule type" value="Genomic_DNA"/>
</dbReference>
<dbReference type="GO" id="GO:0005737">
    <property type="term" value="C:cytoplasm"/>
    <property type="evidence" value="ECO:0007669"/>
    <property type="project" value="InterPro"/>
</dbReference>
<evidence type="ECO:0000256" key="3">
    <source>
        <dbReference type="ARBA" id="ARBA00022630"/>
    </source>
</evidence>
<comment type="pathway">
    <text evidence="2">Pyrimidine metabolism; UMP biosynthesis via de novo pathway.</text>
</comment>
<dbReference type="UniPathway" id="UPA00070"/>
<dbReference type="GO" id="GO:0006207">
    <property type="term" value="P:'de novo' pyrimidine nucleobase biosynthetic process"/>
    <property type="evidence" value="ECO:0007669"/>
    <property type="project" value="InterPro"/>
</dbReference>
<evidence type="ECO:0000313" key="8">
    <source>
        <dbReference type="EMBL" id="CAB4940038.1"/>
    </source>
</evidence>
<comment type="cofactor">
    <cofactor evidence="1">
        <name>FMN</name>
        <dbReference type="ChEBI" id="CHEBI:58210"/>
    </cofactor>
</comment>
<evidence type="ECO:0000256" key="2">
    <source>
        <dbReference type="ARBA" id="ARBA00004725"/>
    </source>
</evidence>
<dbReference type="InterPro" id="IPR012135">
    <property type="entry name" value="Dihydroorotate_DH_1_2"/>
</dbReference>
<evidence type="ECO:0000259" key="7">
    <source>
        <dbReference type="Pfam" id="PF01180"/>
    </source>
</evidence>
<dbReference type="PIRSF" id="PIRSF000164">
    <property type="entry name" value="DHO_oxidase"/>
    <property type="match status" value="1"/>
</dbReference>
<sequence length="297" mass="29936">MSEATPTATRVAGVALEHPLLNAAGTAKSLDDVARLARSPVAAVTLGSITKAARDGNAGEVYASRGTYAVNALGMPNRGADFYRDVLPEMAGVTHEAGKPLVVSVAGFSPEENGELAHLAAEGGCDLVELNLGCPNVWDDGEQKRIMSFDPELVAASLRAAAGAGVPVGVKLSPLSDPVLLGEVAAAAAGAGVRFVVSCNTFPNGLALRPDGRAAVDVGYGGVSGAAMKPVVLGQVSQLRALLPEAVDVVGCGGVRSGQDVRDLLAVGAVATGLATAFWDAGEDPGVFADVLADWLD</sequence>
<dbReference type="InterPro" id="IPR001295">
    <property type="entry name" value="Dihydroorotate_DH_CS"/>
</dbReference>
<dbReference type="AlphaFoldDB" id="A0A6J7J9T4"/>
<dbReference type="GO" id="GO:0044205">
    <property type="term" value="P:'de novo' UMP biosynthetic process"/>
    <property type="evidence" value="ECO:0007669"/>
    <property type="project" value="UniProtKB-UniPathway"/>
</dbReference>
<dbReference type="InterPro" id="IPR005720">
    <property type="entry name" value="Dihydroorotate_DH_cat"/>
</dbReference>
<evidence type="ECO:0000256" key="1">
    <source>
        <dbReference type="ARBA" id="ARBA00001917"/>
    </source>
</evidence>
<protein>
    <submittedName>
        <fullName evidence="8">Unannotated protein</fullName>
    </submittedName>
</protein>
<keyword evidence="3" id="KW-0285">Flavoprotein</keyword>
<keyword evidence="4" id="KW-0288">FMN</keyword>
<dbReference type="SUPFAM" id="SSF51395">
    <property type="entry name" value="FMN-linked oxidoreductases"/>
    <property type="match status" value="1"/>
</dbReference>
<dbReference type="InterPro" id="IPR050074">
    <property type="entry name" value="DHO_dehydrogenase"/>
</dbReference>
<dbReference type="PANTHER" id="PTHR48109">
    <property type="entry name" value="DIHYDROOROTATE DEHYDROGENASE (QUINONE), MITOCHONDRIAL-RELATED"/>
    <property type="match status" value="1"/>
</dbReference>
<dbReference type="InterPro" id="IPR013785">
    <property type="entry name" value="Aldolase_TIM"/>
</dbReference>
<gene>
    <name evidence="8" type="ORF">UFOPK3564_02890</name>
</gene>
<dbReference type="Pfam" id="PF01180">
    <property type="entry name" value="DHO_dh"/>
    <property type="match status" value="1"/>
</dbReference>
<feature type="domain" description="Dihydroorotate dehydrogenase catalytic" evidence="7">
    <location>
        <begin position="8"/>
        <end position="280"/>
    </location>
</feature>